<evidence type="ECO:0000256" key="4">
    <source>
        <dbReference type="ARBA" id="ARBA00022801"/>
    </source>
</evidence>
<dbReference type="RefSeq" id="YP_002519194.1">
    <property type="nucleotide sequence ID" value="NC_011916.1"/>
</dbReference>
<dbReference type="GO" id="GO:0006281">
    <property type="term" value="P:DNA repair"/>
    <property type="evidence" value="ECO:0007669"/>
    <property type="project" value="InterPro"/>
</dbReference>
<feature type="active site" description="Proton acceptor" evidence="6">
    <location>
        <position position="259"/>
    </location>
</feature>
<evidence type="ECO:0000256" key="6">
    <source>
        <dbReference type="PIRSR" id="PIRSR604808-1"/>
    </source>
</evidence>
<dbReference type="EC" id="3.1.11.2" evidence="10"/>
<dbReference type="NCBIfam" id="TIGR00633">
    <property type="entry name" value="xth"/>
    <property type="match status" value="1"/>
</dbReference>
<feature type="binding site" evidence="7">
    <location>
        <position position="259"/>
    </location>
    <ligand>
        <name>Mg(2+)</name>
        <dbReference type="ChEBI" id="CHEBI:18420"/>
        <label>1</label>
    </ligand>
</feature>
<dbReference type="HOGENOM" id="CLU_027539_0_0_5"/>
<dbReference type="EMBL" id="CP001340">
    <property type="protein sequence ID" value="ACL97286.1"/>
    <property type="molecule type" value="Genomic_DNA"/>
</dbReference>
<dbReference type="KEGG" id="ccs:CCNA_03821"/>
<evidence type="ECO:0000256" key="5">
    <source>
        <dbReference type="ARBA" id="ARBA00022842"/>
    </source>
</evidence>
<dbReference type="NCBIfam" id="TIGR00195">
    <property type="entry name" value="exoDNase_III"/>
    <property type="match status" value="1"/>
</dbReference>
<feature type="site" description="Transition state stabilizer" evidence="8">
    <location>
        <position position="152"/>
    </location>
</feature>
<dbReference type="CDD" id="cd09086">
    <property type="entry name" value="ExoIII-like_AP-endo"/>
    <property type="match status" value="1"/>
</dbReference>
<name>A0A0H3CG43_CAUVN</name>
<protein>
    <submittedName>
        <fullName evidence="10">Exodeoxyribonuclease III</fullName>
        <ecNumber evidence="10">3.1.11.2</ecNumber>
    </submittedName>
</protein>
<reference evidence="10 11" key="1">
    <citation type="journal article" date="2010" name="J. Bacteriol.">
        <title>The genetic basis of laboratory adaptation in Caulobacter crescentus.</title>
        <authorList>
            <person name="Marks M.E."/>
            <person name="Castro-Rojas C.M."/>
            <person name="Teiling C."/>
            <person name="Du L."/>
            <person name="Kapatral V."/>
            <person name="Walunas T.L."/>
            <person name="Crosson S."/>
        </authorList>
    </citation>
    <scope>NUCLEOTIDE SEQUENCE [LARGE SCALE GENOMIC DNA]</scope>
    <source>
        <strain evidence="11">NA1000 / CB15N</strain>
    </source>
</reference>
<dbReference type="GO" id="GO:0046872">
    <property type="term" value="F:metal ion binding"/>
    <property type="evidence" value="ECO:0007669"/>
    <property type="project" value="UniProtKB-KW"/>
</dbReference>
<evidence type="ECO:0000259" key="9">
    <source>
        <dbReference type="Pfam" id="PF03372"/>
    </source>
</evidence>
<dbReference type="PROSITE" id="PS51435">
    <property type="entry name" value="AP_NUCLEASE_F1_4"/>
    <property type="match status" value="1"/>
</dbReference>
<comment type="similarity">
    <text evidence="2">Belongs to the DNA repair enzymes AP/ExoA family.</text>
</comment>
<dbReference type="AlphaFoldDB" id="A0A0H3CG43"/>
<proteinExistence type="inferred from homology"/>
<dbReference type="GO" id="GO:0004519">
    <property type="term" value="F:endonuclease activity"/>
    <property type="evidence" value="ECO:0007669"/>
    <property type="project" value="InterPro"/>
</dbReference>
<dbReference type="OrthoDB" id="9803914at2"/>
<dbReference type="Proteomes" id="UP000001364">
    <property type="component" value="Chromosome"/>
</dbReference>
<dbReference type="PROSITE" id="PS00726">
    <property type="entry name" value="AP_NUCLEASE_F1_1"/>
    <property type="match status" value="1"/>
</dbReference>
<dbReference type="PANTHER" id="PTHR43250">
    <property type="entry name" value="EXODEOXYRIBONUCLEASE III"/>
    <property type="match status" value="1"/>
</dbReference>
<feature type="binding site" evidence="7">
    <location>
        <position position="36"/>
    </location>
    <ligand>
        <name>Mg(2+)</name>
        <dbReference type="ChEBI" id="CHEBI:18420"/>
        <label>1</label>
    </ligand>
</feature>
<comment type="cofactor">
    <cofactor evidence="7">
        <name>Mg(2+)</name>
        <dbReference type="ChEBI" id="CHEBI:18420"/>
    </cofactor>
    <cofactor evidence="7">
        <name>Mn(2+)</name>
        <dbReference type="ChEBI" id="CHEBI:29035"/>
    </cofactor>
    <text evidence="7">Probably binds two magnesium or manganese ions per subunit.</text>
</comment>
<keyword evidence="11" id="KW-1185">Reference proteome</keyword>
<feature type="active site" evidence="6">
    <location>
        <position position="106"/>
    </location>
</feature>
<evidence type="ECO:0000256" key="2">
    <source>
        <dbReference type="ARBA" id="ARBA00007092"/>
    </source>
</evidence>
<dbReference type="InterPro" id="IPR020848">
    <property type="entry name" value="AP_endonuclease_F1_CS"/>
</dbReference>
<dbReference type="InterPro" id="IPR004808">
    <property type="entry name" value="AP_endonuc_1"/>
</dbReference>
<evidence type="ECO:0000313" key="11">
    <source>
        <dbReference type="Proteomes" id="UP000001364"/>
    </source>
</evidence>
<feature type="binding site" evidence="7">
    <location>
        <position position="258"/>
    </location>
    <ligand>
        <name>Mg(2+)</name>
        <dbReference type="ChEBI" id="CHEBI:18420"/>
        <label>1</label>
    </ligand>
</feature>
<dbReference type="GO" id="GO:0008311">
    <property type="term" value="F:double-stranded DNA 3'-5' DNA exonuclease activity"/>
    <property type="evidence" value="ECO:0007669"/>
    <property type="project" value="UniProtKB-EC"/>
</dbReference>
<dbReference type="InterPro" id="IPR020847">
    <property type="entry name" value="AP_endonuclease_F1_BS"/>
</dbReference>
<evidence type="ECO:0000313" key="10">
    <source>
        <dbReference type="EMBL" id="ACL97286.1"/>
    </source>
</evidence>
<keyword evidence="3 7" id="KW-0479">Metal-binding</keyword>
<gene>
    <name evidence="10" type="ordered locus">CCNA_03821</name>
</gene>
<dbReference type="PhylomeDB" id="A0A0H3CG43"/>
<dbReference type="InterPro" id="IPR005135">
    <property type="entry name" value="Endo/exonuclease/phosphatase"/>
</dbReference>
<dbReference type="InterPro" id="IPR036691">
    <property type="entry name" value="Endo/exonu/phosph_ase_sf"/>
</dbReference>
<sequence length="268" mass="30039">MRLRIATWNVNSVRLRAEQAARFVDEQAPDVLCMQEIKCQEGEFPREAFEAMGLPHLKIAGQKGWHGVAIASRLPIEDVPTLMTCREGHARCVAVKVAGVEIQNFYIPAGGDTPDRIGNPKFDHKLDFYETLTAALKKRDPKAPLIVTGDLNIAPGENDVWSHRQMLKVVSHTPPELEAFDALIKSMDLLDLPRLATPEPQKLFSWWSYRAADFRKSNRGLRLDHILASPGLRDAASLDGKVSSRVHDDVREWERPSDHAPVTADLKV</sequence>
<dbReference type="PANTHER" id="PTHR43250:SF2">
    <property type="entry name" value="EXODEOXYRIBONUCLEASE III"/>
    <property type="match status" value="1"/>
</dbReference>
<feature type="binding site" evidence="7">
    <location>
        <position position="9"/>
    </location>
    <ligand>
        <name>Mg(2+)</name>
        <dbReference type="ChEBI" id="CHEBI:18420"/>
        <label>1</label>
    </ligand>
</feature>
<keyword evidence="4 10" id="KW-0378">Hydrolase</keyword>
<feature type="domain" description="Endonuclease/exonuclease/phosphatase" evidence="9">
    <location>
        <begin position="6"/>
        <end position="259"/>
    </location>
</feature>
<dbReference type="GeneID" id="7332019"/>
<accession>A0A0H3CG43</accession>
<dbReference type="InterPro" id="IPR037493">
    <property type="entry name" value="ExoIII-like"/>
</dbReference>
<feature type="site" description="Interaction with DNA substrate" evidence="8">
    <location>
        <position position="259"/>
    </location>
</feature>
<comment type="cofactor">
    <cofactor evidence="1">
        <name>Mn(2+)</name>
        <dbReference type="ChEBI" id="CHEBI:29035"/>
    </cofactor>
</comment>
<dbReference type="SUPFAM" id="SSF56219">
    <property type="entry name" value="DNase I-like"/>
    <property type="match status" value="1"/>
</dbReference>
<dbReference type="GO" id="GO:0003677">
    <property type="term" value="F:DNA binding"/>
    <property type="evidence" value="ECO:0007669"/>
    <property type="project" value="InterPro"/>
</dbReference>
<dbReference type="PROSITE" id="PS00728">
    <property type="entry name" value="AP_NUCLEASE_F1_3"/>
    <property type="match status" value="1"/>
</dbReference>
<keyword evidence="7" id="KW-0464">Manganese</keyword>
<evidence type="ECO:0000256" key="7">
    <source>
        <dbReference type="PIRSR" id="PIRSR604808-2"/>
    </source>
</evidence>
<feature type="site" description="Important for catalytic activity" evidence="8">
    <location>
        <position position="224"/>
    </location>
</feature>
<evidence type="ECO:0000256" key="1">
    <source>
        <dbReference type="ARBA" id="ARBA00001936"/>
    </source>
</evidence>
<keyword evidence="5 7" id="KW-0460">Magnesium</keyword>
<dbReference type="Gene3D" id="3.60.10.10">
    <property type="entry name" value="Endonuclease/exonuclease/phosphatase"/>
    <property type="match status" value="1"/>
</dbReference>
<dbReference type="PATRIC" id="fig|565050.3.peg.3726"/>
<feature type="active site" description="Proton donor/acceptor" evidence="6">
    <location>
        <position position="150"/>
    </location>
</feature>
<evidence type="ECO:0000256" key="8">
    <source>
        <dbReference type="PIRSR" id="PIRSR604808-3"/>
    </source>
</evidence>
<dbReference type="SMR" id="A0A0H3CG43"/>
<dbReference type="Pfam" id="PF03372">
    <property type="entry name" value="Exo_endo_phos"/>
    <property type="match status" value="1"/>
</dbReference>
<evidence type="ECO:0000256" key="3">
    <source>
        <dbReference type="ARBA" id="ARBA00022723"/>
    </source>
</evidence>
<organism evidence="10 11">
    <name type="scientific">Caulobacter vibrioides (strain NA1000 / CB15N)</name>
    <name type="common">Caulobacter crescentus</name>
    <dbReference type="NCBI Taxonomy" id="565050"/>
    <lineage>
        <taxon>Bacteria</taxon>
        <taxon>Pseudomonadati</taxon>
        <taxon>Pseudomonadota</taxon>
        <taxon>Alphaproteobacteria</taxon>
        <taxon>Caulobacterales</taxon>
        <taxon>Caulobacteraceae</taxon>
        <taxon>Caulobacter</taxon>
    </lineage>
</organism>
<feature type="binding site" evidence="7">
    <location>
        <position position="152"/>
    </location>
    <ligand>
        <name>Mg(2+)</name>
        <dbReference type="ChEBI" id="CHEBI:18420"/>
        <label>1</label>
    </ligand>
</feature>
<feature type="binding site" evidence="7">
    <location>
        <position position="150"/>
    </location>
    <ligand>
        <name>Mg(2+)</name>
        <dbReference type="ChEBI" id="CHEBI:18420"/>
        <label>1</label>
    </ligand>
</feature>
<dbReference type="RefSeq" id="WP_010921533.1">
    <property type="nucleotide sequence ID" value="NC_011916.1"/>
</dbReference>